<evidence type="ECO:0000256" key="1">
    <source>
        <dbReference type="ARBA" id="ARBA00004496"/>
    </source>
</evidence>
<evidence type="ECO:0000313" key="14">
    <source>
        <dbReference type="Proteomes" id="UP001292182"/>
    </source>
</evidence>
<evidence type="ECO:0000256" key="11">
    <source>
        <dbReference type="HAMAP-Rule" id="MF_00255"/>
    </source>
</evidence>
<dbReference type="Pfam" id="PF05746">
    <property type="entry name" value="DALR_1"/>
    <property type="match status" value="1"/>
</dbReference>
<dbReference type="GO" id="GO:0004820">
    <property type="term" value="F:glycine-tRNA ligase activity"/>
    <property type="evidence" value="ECO:0007669"/>
    <property type="project" value="UniProtKB-EC"/>
</dbReference>
<dbReference type="PANTHER" id="PTHR30075:SF2">
    <property type="entry name" value="GLYCINE--TRNA LIGASE, CHLOROPLASTIC_MITOCHONDRIAL 2"/>
    <property type="match status" value="1"/>
</dbReference>
<evidence type="ECO:0000259" key="12">
    <source>
        <dbReference type="Pfam" id="PF05746"/>
    </source>
</evidence>
<dbReference type="EMBL" id="JAOBTW010000021">
    <property type="protein sequence ID" value="MDZ7283397.1"/>
    <property type="molecule type" value="Genomic_DNA"/>
</dbReference>
<keyword evidence="7 11" id="KW-0067">ATP-binding</keyword>
<reference evidence="14" key="1">
    <citation type="submission" date="2023-07" db="EMBL/GenBank/DDBJ databases">
        <title>Whole genome sequence analysis of rice epiphytic Sphingomonas sanguinis OsEp_Plm_15B2.</title>
        <authorList>
            <person name="Sahu K.P."/>
            <person name="Asharani P."/>
            <person name="Reddy B."/>
            <person name="Kumar A."/>
        </authorList>
    </citation>
    <scope>NUCLEOTIDE SEQUENCE [LARGE SCALE GENOMIC DNA]</scope>
    <source>
        <strain evidence="14">OsEp_Plm_15B2</strain>
    </source>
</reference>
<keyword evidence="9 11" id="KW-0030">Aminoacyl-tRNA synthetase</keyword>
<keyword evidence="4 11" id="KW-0963">Cytoplasm</keyword>
<name>A0ABU5LTZ1_9SPHN</name>
<evidence type="ECO:0000256" key="7">
    <source>
        <dbReference type="ARBA" id="ARBA00022840"/>
    </source>
</evidence>
<evidence type="ECO:0000256" key="10">
    <source>
        <dbReference type="ARBA" id="ARBA00047937"/>
    </source>
</evidence>
<sequence>MTDFLLELRSEEIPARMQAGARENFAKLFTAELAKAGLSAGEIVTYAGPRRLALIARGLPSATEAVSEEVKGPRASAPPQALEGFLRKTGLTREQLTERDGVLFAITEKPGRATAQVLAEAIPAIVRAFPWPKSMRWGAESASTESMRWVRPLHAIVALFGGEVVPFEIAGITSSDTTRGHRFHAPAEIVLTGADAYVEQLRAAKVMVDQDERAAIIRQRASALAAEAGLELVEDEGLVAENAGLTEWPVPLLGRFDEAYLDVPPEVIQLTARVNQKYFVCRSGDGKLANAFVCTANIEATDGGAKIVEGNGKVLAARLSDARFFYETDLKTKLDDLRPKLEKIVFHEKLGTVADKVERVAQLAEWLATEGFIPNCDPALARRAAELAKADLVTGMVGEFPELQGLMGGYYAAAQGEDPRVAEAIRDHYKPVGQGDEVPNAPVSVAVSLADKLDSLQHFFRIGEMPTGSKDPFALRRSAIAVIRLIASNQLRVPLRKIMSVELIAPLFAQVRVFGENERSMAGSVLANFREFLVDEEAASAKIRDARFSDLLASVVPEARRRIAVVQALIDFFADRLKVQQREAGVRHDLIDAVFALGGEDDLVRLLARVRALQAFVTTDDGTNLLAGYKRAANILKKEGVEGDQAWTAPTYTLEPAEADLIAALDAAEPKAAEAVKAEDFEAAMAALASLRAPIDRFFDDVTVNDADPAKRTARLALLARVRAAVHTVADFSRIEG</sequence>
<comment type="similarity">
    <text evidence="2 11">Belongs to the class-II aminoacyl-tRNA synthetase family.</text>
</comment>
<dbReference type="Proteomes" id="UP001292182">
    <property type="component" value="Unassembled WGS sequence"/>
</dbReference>
<evidence type="ECO:0000256" key="3">
    <source>
        <dbReference type="ARBA" id="ARBA00011209"/>
    </source>
</evidence>
<dbReference type="PRINTS" id="PR01045">
    <property type="entry name" value="TRNASYNTHGB"/>
</dbReference>
<organism evidence="13 14">
    <name type="scientific">Sphingomonas sanguinis</name>
    <dbReference type="NCBI Taxonomy" id="33051"/>
    <lineage>
        <taxon>Bacteria</taxon>
        <taxon>Pseudomonadati</taxon>
        <taxon>Pseudomonadota</taxon>
        <taxon>Alphaproteobacteria</taxon>
        <taxon>Sphingomonadales</taxon>
        <taxon>Sphingomonadaceae</taxon>
        <taxon>Sphingomonas</taxon>
    </lineage>
</organism>
<gene>
    <name evidence="11 13" type="primary">glyS</name>
    <name evidence="13" type="ORF">N4G62_15315</name>
</gene>
<dbReference type="HAMAP" id="MF_00255">
    <property type="entry name" value="Gly_tRNA_synth_beta"/>
    <property type="match status" value="1"/>
</dbReference>
<comment type="caution">
    <text evidence="13">The sequence shown here is derived from an EMBL/GenBank/DDBJ whole genome shotgun (WGS) entry which is preliminary data.</text>
</comment>
<evidence type="ECO:0000256" key="5">
    <source>
        <dbReference type="ARBA" id="ARBA00022598"/>
    </source>
</evidence>
<dbReference type="InterPro" id="IPR006194">
    <property type="entry name" value="Gly-tRNA-synth_heterodimer"/>
</dbReference>
<dbReference type="SUPFAM" id="SSF109604">
    <property type="entry name" value="HD-domain/PDEase-like"/>
    <property type="match status" value="1"/>
</dbReference>
<dbReference type="EC" id="6.1.1.14" evidence="11"/>
<comment type="subcellular location">
    <subcellularLocation>
        <location evidence="1 11">Cytoplasm</location>
    </subcellularLocation>
</comment>
<comment type="subunit">
    <text evidence="3 11">Tetramer of two alpha and two beta subunits.</text>
</comment>
<proteinExistence type="inferred from homology"/>
<evidence type="ECO:0000313" key="13">
    <source>
        <dbReference type="EMBL" id="MDZ7283397.1"/>
    </source>
</evidence>
<dbReference type="InterPro" id="IPR015944">
    <property type="entry name" value="Gly-tRNA-synth_bsu"/>
</dbReference>
<dbReference type="Pfam" id="PF02092">
    <property type="entry name" value="tRNA_synt_2f"/>
    <property type="match status" value="1"/>
</dbReference>
<evidence type="ECO:0000256" key="8">
    <source>
        <dbReference type="ARBA" id="ARBA00022917"/>
    </source>
</evidence>
<evidence type="ECO:0000256" key="2">
    <source>
        <dbReference type="ARBA" id="ARBA00008226"/>
    </source>
</evidence>
<dbReference type="InterPro" id="IPR008909">
    <property type="entry name" value="DALR_anticod-bd"/>
</dbReference>
<dbReference type="RefSeq" id="WP_322540130.1">
    <property type="nucleotide sequence ID" value="NZ_JAOBTW010000021.1"/>
</dbReference>
<feature type="domain" description="DALR anticodon binding" evidence="12">
    <location>
        <begin position="627"/>
        <end position="727"/>
    </location>
</feature>
<dbReference type="PROSITE" id="PS50861">
    <property type="entry name" value="AA_TRNA_LIGASE_II_GLYAB"/>
    <property type="match status" value="1"/>
</dbReference>
<accession>A0ABU5LTZ1</accession>
<evidence type="ECO:0000256" key="9">
    <source>
        <dbReference type="ARBA" id="ARBA00023146"/>
    </source>
</evidence>
<dbReference type="NCBIfam" id="TIGR00211">
    <property type="entry name" value="glyS"/>
    <property type="match status" value="1"/>
</dbReference>
<comment type="catalytic activity">
    <reaction evidence="10 11">
        <text>tRNA(Gly) + glycine + ATP = glycyl-tRNA(Gly) + AMP + diphosphate</text>
        <dbReference type="Rhea" id="RHEA:16013"/>
        <dbReference type="Rhea" id="RHEA-COMP:9664"/>
        <dbReference type="Rhea" id="RHEA-COMP:9683"/>
        <dbReference type="ChEBI" id="CHEBI:30616"/>
        <dbReference type="ChEBI" id="CHEBI:33019"/>
        <dbReference type="ChEBI" id="CHEBI:57305"/>
        <dbReference type="ChEBI" id="CHEBI:78442"/>
        <dbReference type="ChEBI" id="CHEBI:78522"/>
        <dbReference type="ChEBI" id="CHEBI:456215"/>
        <dbReference type="EC" id="6.1.1.14"/>
    </reaction>
</comment>
<dbReference type="PANTHER" id="PTHR30075">
    <property type="entry name" value="GLYCYL-TRNA SYNTHETASE"/>
    <property type="match status" value="1"/>
</dbReference>
<evidence type="ECO:0000256" key="4">
    <source>
        <dbReference type="ARBA" id="ARBA00022490"/>
    </source>
</evidence>
<keyword evidence="6 11" id="KW-0547">Nucleotide-binding</keyword>
<keyword evidence="5 11" id="KW-0436">Ligase</keyword>
<protein>
    <recommendedName>
        <fullName evidence="11">Glycine--tRNA ligase beta subunit</fullName>
        <ecNumber evidence="11">6.1.1.14</ecNumber>
    </recommendedName>
    <alternativeName>
        <fullName evidence="11">Glycyl-tRNA synthetase beta subunit</fullName>
        <shortName evidence="11">GlyRS</shortName>
    </alternativeName>
</protein>
<keyword evidence="14" id="KW-1185">Reference proteome</keyword>
<keyword evidence="8 11" id="KW-0648">Protein biosynthesis</keyword>
<evidence type="ECO:0000256" key="6">
    <source>
        <dbReference type="ARBA" id="ARBA00022741"/>
    </source>
</evidence>